<dbReference type="AlphaFoldDB" id="A3U1N3"/>
<dbReference type="RefSeq" id="WP_009804317.1">
    <property type="nucleotide sequence ID" value="NZ_CH724131.1"/>
</dbReference>
<dbReference type="EC" id="1.6.5.3" evidence="1"/>
<name>A3U1N3_PSEBH</name>
<gene>
    <name evidence="1" type="ORF">OB2597_00315</name>
</gene>
<evidence type="ECO:0000313" key="2">
    <source>
        <dbReference type="Proteomes" id="UP000004318"/>
    </source>
</evidence>
<organism evidence="1 2">
    <name type="scientific">Pseudooceanicola batsensis (strain ATCC BAA-863 / DSM 15984 / KCTC 12145 / HTCC2597)</name>
    <name type="common">Oceanicola batsensis</name>
    <dbReference type="NCBI Taxonomy" id="252305"/>
    <lineage>
        <taxon>Bacteria</taxon>
        <taxon>Pseudomonadati</taxon>
        <taxon>Pseudomonadota</taxon>
        <taxon>Alphaproteobacteria</taxon>
        <taxon>Rhodobacterales</taxon>
        <taxon>Paracoccaceae</taxon>
        <taxon>Pseudooceanicola</taxon>
    </lineage>
</organism>
<keyword evidence="2" id="KW-1185">Reference proteome</keyword>
<dbReference type="EMBL" id="AAMO01000010">
    <property type="protein sequence ID" value="EAQ01814.1"/>
    <property type="molecule type" value="Genomic_DNA"/>
</dbReference>
<dbReference type="HOGENOM" id="CLU_2863372_0_0_5"/>
<sequence>MSALKEFSVSYDYLREREKYAFLNAVLKNLGVLGQRTEDGTDLDETDLDEAIKEFFDNFREDDE</sequence>
<protein>
    <submittedName>
        <fullName evidence="1">NADH dehydrogenase subunit I</fullName>
        <ecNumber evidence="1">1.6.5.3</ecNumber>
    </submittedName>
</protein>
<dbReference type="GO" id="GO:0016491">
    <property type="term" value="F:oxidoreductase activity"/>
    <property type="evidence" value="ECO:0007669"/>
    <property type="project" value="UniProtKB-KW"/>
</dbReference>
<evidence type="ECO:0000313" key="1">
    <source>
        <dbReference type="EMBL" id="EAQ01814.1"/>
    </source>
</evidence>
<comment type="caution">
    <text evidence="1">The sequence shown here is derived from an EMBL/GenBank/DDBJ whole genome shotgun (WGS) entry which is preliminary data.</text>
</comment>
<dbReference type="STRING" id="252305.OB2597_00315"/>
<proteinExistence type="predicted"/>
<accession>A3U1N3</accession>
<reference evidence="1 2" key="1">
    <citation type="journal article" date="2010" name="J. Bacteriol.">
        <title>Genome sequences of Oceanicola granulosus HTCC2516(T) and Oceanicola batsensis HTCC2597(TDelta).</title>
        <authorList>
            <person name="Thrash J.C."/>
            <person name="Cho J.C."/>
            <person name="Vergin K.L."/>
            <person name="Giovannoni S.J."/>
        </authorList>
    </citation>
    <scope>NUCLEOTIDE SEQUENCE [LARGE SCALE GENOMIC DNA]</scope>
    <source>
        <strain evidence="2">ATCC BAA-863 / DSM 15984 / KCTC 12145 / HTCC2597</strain>
    </source>
</reference>
<dbReference type="Proteomes" id="UP000004318">
    <property type="component" value="Unassembled WGS sequence"/>
</dbReference>
<keyword evidence="1" id="KW-0560">Oxidoreductase</keyword>